<feature type="domain" description="2TM" evidence="2">
    <location>
        <begin position="11"/>
        <end position="89"/>
    </location>
</feature>
<name>A0A246G900_9FLAO</name>
<evidence type="ECO:0000313" key="3">
    <source>
        <dbReference type="EMBL" id="OWP75750.1"/>
    </source>
</evidence>
<comment type="caution">
    <text evidence="3">The sequence shown here is derived from an EMBL/GenBank/DDBJ whole genome shotgun (WGS) entry which is preliminary data.</text>
</comment>
<feature type="transmembrane region" description="Helical" evidence="1">
    <location>
        <begin position="48"/>
        <end position="67"/>
    </location>
</feature>
<dbReference type="InterPro" id="IPR025698">
    <property type="entry name" value="2TM_dom"/>
</dbReference>
<dbReference type="GO" id="GO:0016301">
    <property type="term" value="F:kinase activity"/>
    <property type="evidence" value="ECO:0007669"/>
    <property type="project" value="UniProtKB-KW"/>
</dbReference>
<proteinExistence type="predicted"/>
<keyword evidence="3" id="KW-0808">Transferase</keyword>
<keyword evidence="1" id="KW-0812">Transmembrane</keyword>
<protein>
    <submittedName>
        <fullName evidence="3">Histidine kinase</fullName>
    </submittedName>
</protein>
<reference evidence="3 4" key="1">
    <citation type="journal article" date="2017" name="Infect. Genet. Evol.">
        <title>Comparative genome analysis of fish pathogen Flavobacterium columnare reveals extensive sequence diversity within the species.</title>
        <authorList>
            <person name="Kayansamruaj P."/>
            <person name="Dong H.T."/>
            <person name="Hirono I."/>
            <person name="Kondo H."/>
            <person name="Senapin S."/>
            <person name="Rodkhum C."/>
        </authorList>
    </citation>
    <scope>NUCLEOTIDE SEQUENCE [LARGE SCALE GENOMIC DNA]</scope>
    <source>
        <strain evidence="3 4">1214</strain>
    </source>
</reference>
<organism evidence="3 4">
    <name type="scientific">Flavobacterium columnare</name>
    <dbReference type="NCBI Taxonomy" id="996"/>
    <lineage>
        <taxon>Bacteria</taxon>
        <taxon>Pseudomonadati</taxon>
        <taxon>Bacteroidota</taxon>
        <taxon>Flavobacteriia</taxon>
        <taxon>Flavobacteriales</taxon>
        <taxon>Flavobacteriaceae</taxon>
        <taxon>Flavobacterium</taxon>
    </lineage>
</organism>
<keyword evidence="1" id="KW-1133">Transmembrane helix</keyword>
<dbReference type="OrthoDB" id="8965954at2"/>
<dbReference type="Proteomes" id="UP000198034">
    <property type="component" value="Unassembled WGS sequence"/>
</dbReference>
<evidence type="ECO:0000313" key="4">
    <source>
        <dbReference type="Proteomes" id="UP000198034"/>
    </source>
</evidence>
<gene>
    <name evidence="3" type="ORF">BWK62_11335</name>
</gene>
<feature type="transmembrane region" description="Helical" evidence="1">
    <location>
        <begin position="21"/>
        <end position="42"/>
    </location>
</feature>
<evidence type="ECO:0000256" key="1">
    <source>
        <dbReference type="SAM" id="Phobius"/>
    </source>
</evidence>
<accession>A0A246G900</accession>
<dbReference type="AlphaFoldDB" id="A0A246G900"/>
<evidence type="ECO:0000259" key="2">
    <source>
        <dbReference type="Pfam" id="PF13239"/>
    </source>
</evidence>
<dbReference type="EMBL" id="MTCY01000036">
    <property type="protein sequence ID" value="OWP75750.1"/>
    <property type="molecule type" value="Genomic_DNA"/>
</dbReference>
<sequence length="98" mass="12018">MENQNDYERYQKAKIKVEKIKGFYSHLVSFICVNVLFIFINFKYSSDHIWFFYPTLGWGIGLLFHGLKVYDFSFISKNWEERKIRQFMEEDKKEKLNN</sequence>
<keyword evidence="3" id="KW-0418">Kinase</keyword>
<dbReference type="Pfam" id="PF13239">
    <property type="entry name" value="2TM"/>
    <property type="match status" value="1"/>
</dbReference>
<keyword evidence="1" id="KW-0472">Membrane</keyword>